<evidence type="ECO:0000313" key="2">
    <source>
        <dbReference type="EMBL" id="KIJ14804.1"/>
    </source>
</evidence>
<dbReference type="HOGENOM" id="CLU_050250_2_0_1"/>
<organism evidence="2 3">
    <name type="scientific">Paxillus involutus ATCC 200175</name>
    <dbReference type="NCBI Taxonomy" id="664439"/>
    <lineage>
        <taxon>Eukaryota</taxon>
        <taxon>Fungi</taxon>
        <taxon>Dikarya</taxon>
        <taxon>Basidiomycota</taxon>
        <taxon>Agaricomycotina</taxon>
        <taxon>Agaricomycetes</taxon>
        <taxon>Agaricomycetidae</taxon>
        <taxon>Boletales</taxon>
        <taxon>Paxilineae</taxon>
        <taxon>Paxillaceae</taxon>
        <taxon>Paxillus</taxon>
    </lineage>
</organism>
<reference evidence="3" key="2">
    <citation type="submission" date="2015-01" db="EMBL/GenBank/DDBJ databases">
        <title>Evolutionary Origins and Diversification of the Mycorrhizal Mutualists.</title>
        <authorList>
            <consortium name="DOE Joint Genome Institute"/>
            <consortium name="Mycorrhizal Genomics Consortium"/>
            <person name="Kohler A."/>
            <person name="Kuo A."/>
            <person name="Nagy L.G."/>
            <person name="Floudas D."/>
            <person name="Copeland A."/>
            <person name="Barry K.W."/>
            <person name="Cichocki N."/>
            <person name="Veneault-Fourrey C."/>
            <person name="LaButti K."/>
            <person name="Lindquist E.A."/>
            <person name="Lipzen A."/>
            <person name="Lundell T."/>
            <person name="Morin E."/>
            <person name="Murat C."/>
            <person name="Riley R."/>
            <person name="Ohm R."/>
            <person name="Sun H."/>
            <person name="Tunlid A."/>
            <person name="Henrissat B."/>
            <person name="Grigoriev I.V."/>
            <person name="Hibbett D.S."/>
            <person name="Martin F."/>
        </authorList>
    </citation>
    <scope>NUCLEOTIDE SEQUENCE [LARGE SCALE GENOMIC DNA]</scope>
    <source>
        <strain evidence="3">ATCC 200175</strain>
    </source>
</reference>
<reference evidence="2 3" key="1">
    <citation type="submission" date="2014-06" db="EMBL/GenBank/DDBJ databases">
        <authorList>
            <consortium name="DOE Joint Genome Institute"/>
            <person name="Kuo A."/>
            <person name="Kohler A."/>
            <person name="Nagy L.G."/>
            <person name="Floudas D."/>
            <person name="Copeland A."/>
            <person name="Barry K.W."/>
            <person name="Cichocki N."/>
            <person name="Veneault-Fourrey C."/>
            <person name="LaButti K."/>
            <person name="Lindquist E.A."/>
            <person name="Lipzen A."/>
            <person name="Lundell T."/>
            <person name="Morin E."/>
            <person name="Murat C."/>
            <person name="Sun H."/>
            <person name="Tunlid A."/>
            <person name="Henrissat B."/>
            <person name="Grigoriev I.V."/>
            <person name="Hibbett D.S."/>
            <person name="Martin F."/>
            <person name="Nordberg H.P."/>
            <person name="Cantor M.N."/>
            <person name="Hua S.X."/>
        </authorList>
    </citation>
    <scope>NUCLEOTIDE SEQUENCE [LARGE SCALE GENOMIC DNA]</scope>
    <source>
        <strain evidence="2 3">ATCC 200175</strain>
    </source>
</reference>
<dbReference type="OrthoDB" id="3153758at2759"/>
<proteinExistence type="predicted"/>
<dbReference type="Proteomes" id="UP000053647">
    <property type="component" value="Unassembled WGS sequence"/>
</dbReference>
<dbReference type="EMBL" id="KN819340">
    <property type="protein sequence ID" value="KIJ14804.1"/>
    <property type="molecule type" value="Genomic_DNA"/>
</dbReference>
<feature type="region of interest" description="Disordered" evidence="1">
    <location>
        <begin position="65"/>
        <end position="90"/>
    </location>
</feature>
<evidence type="ECO:0000256" key="1">
    <source>
        <dbReference type="SAM" id="MobiDB-lite"/>
    </source>
</evidence>
<keyword evidence="3" id="KW-1185">Reference proteome</keyword>
<sequence length="316" mass="35595">MTSISAEFWRSCAFLQAFLSGHLDDSQASLQPIATSNRFLRHALTTVDFSGEFSLYRTPGDPAGSITLGSHMTNNTRRQDGSIVSATRPPPPPYYEAVPNTFDTPLIPIHGNHSPMPAVSRYSEKQKKWLMVAMGVVLMIFMDYSFRTLSKPTCYDPLDQDERRRLNMVWVDVEAHSCTSYDTRKYTARLANIPSNYNRRVEACNATPLVIQGQSYLPRTCENNVNGTIGTWNVNQNQPDCVTFWADYKDKGCTSMGSGKRRIEHRLENLPPGSDWGKFSATTPIRFHGMQFPGAQKALQSVWGVYGLWEIDDDTC</sequence>
<protein>
    <submittedName>
        <fullName evidence="2">Uncharacterized protein</fullName>
    </submittedName>
</protein>
<gene>
    <name evidence="2" type="ORF">PAXINDRAFT_99862</name>
</gene>
<feature type="compositionally biased region" description="Polar residues" evidence="1">
    <location>
        <begin position="67"/>
        <end position="76"/>
    </location>
</feature>
<evidence type="ECO:0000313" key="3">
    <source>
        <dbReference type="Proteomes" id="UP000053647"/>
    </source>
</evidence>
<name>A0A0C9SY49_PAXIN</name>
<accession>A0A0C9SY49</accession>
<dbReference type="AlphaFoldDB" id="A0A0C9SY49"/>